<name>A0A1K0ID58_CUPNE</name>
<dbReference type="InterPro" id="IPR051397">
    <property type="entry name" value="Zn-ADH-like_protein"/>
</dbReference>
<dbReference type="InterPro" id="IPR011032">
    <property type="entry name" value="GroES-like_sf"/>
</dbReference>
<dbReference type="GO" id="GO:0016491">
    <property type="term" value="F:oxidoreductase activity"/>
    <property type="evidence" value="ECO:0007669"/>
    <property type="project" value="InterPro"/>
</dbReference>
<dbReference type="EMBL" id="FMSH01000149">
    <property type="protein sequence ID" value="SCU75255.1"/>
    <property type="molecule type" value="Genomic_DNA"/>
</dbReference>
<proteinExistence type="predicted"/>
<dbReference type="PANTHER" id="PTHR43677">
    <property type="entry name" value="SHORT-CHAIN DEHYDROGENASE/REDUCTASE"/>
    <property type="match status" value="1"/>
</dbReference>
<dbReference type="PANTHER" id="PTHR43677:SF4">
    <property type="entry name" value="QUINONE OXIDOREDUCTASE-LIKE PROTEIN 2"/>
    <property type="match status" value="1"/>
</dbReference>
<feature type="domain" description="Enoyl reductase (ER)" evidence="1">
    <location>
        <begin position="11"/>
        <end position="323"/>
    </location>
</feature>
<dbReference type="InterPro" id="IPR013149">
    <property type="entry name" value="ADH-like_C"/>
</dbReference>
<gene>
    <name evidence="2" type="ORF">CNECB9_2320023</name>
</gene>
<sequence>MNTIRVSEKAANIDALQLELLGVPRPQAAQGQAIIEVASAGVNPSDVKATLGLMPHAVWPRTPGRDYAGLVVDGPPELLGQQVWGSGGELGIRRDGTHGKYLRIQASAVRAKPASVSLLEAGAVGVPFITAYEGLRRAGMPQAGSTVLVCGGNGKVGQATIQIATALGARVFAVERTAEAYRGHASGDVRMIDASSESIAAVVREETDGHGADIVYNTVGSPYFEQANQAMAIGAAQIFISTIEKPVPFDIFAFYRGQHTYVGVDTLALDSNACAGILDQLAPMFASGALRPFPVLSDYTYSLSDAKEAYRAVLQGATERVVLKP</sequence>
<accession>A0A1K0ID58</accession>
<dbReference type="Gene3D" id="3.90.180.10">
    <property type="entry name" value="Medium-chain alcohol dehydrogenases, catalytic domain"/>
    <property type="match status" value="1"/>
</dbReference>
<dbReference type="Pfam" id="PF08240">
    <property type="entry name" value="ADH_N"/>
    <property type="match status" value="1"/>
</dbReference>
<evidence type="ECO:0000313" key="2">
    <source>
        <dbReference type="EMBL" id="SCU75255.1"/>
    </source>
</evidence>
<reference evidence="2" key="1">
    <citation type="submission" date="2016-09" db="EMBL/GenBank/DDBJ databases">
        <authorList>
            <person name="Capua I."/>
            <person name="De Benedictis P."/>
            <person name="Joannis T."/>
            <person name="Lombin L.H."/>
            <person name="Cattoli G."/>
        </authorList>
    </citation>
    <scope>NUCLEOTIDE SEQUENCE</scope>
    <source>
        <strain evidence="2">B9</strain>
    </source>
</reference>
<dbReference type="InterPro" id="IPR013154">
    <property type="entry name" value="ADH-like_N"/>
</dbReference>
<dbReference type="Gene3D" id="3.40.50.720">
    <property type="entry name" value="NAD(P)-binding Rossmann-like Domain"/>
    <property type="match status" value="1"/>
</dbReference>
<dbReference type="Pfam" id="PF00107">
    <property type="entry name" value="ADH_zinc_N"/>
    <property type="match status" value="1"/>
</dbReference>
<dbReference type="InterPro" id="IPR020843">
    <property type="entry name" value="ER"/>
</dbReference>
<dbReference type="SMART" id="SM00829">
    <property type="entry name" value="PKS_ER"/>
    <property type="match status" value="1"/>
</dbReference>
<dbReference type="InterPro" id="IPR036291">
    <property type="entry name" value="NAD(P)-bd_dom_sf"/>
</dbReference>
<dbReference type="SUPFAM" id="SSF50129">
    <property type="entry name" value="GroES-like"/>
    <property type="match status" value="1"/>
</dbReference>
<evidence type="ECO:0000259" key="1">
    <source>
        <dbReference type="SMART" id="SM00829"/>
    </source>
</evidence>
<dbReference type="RefSeq" id="WP_340523522.1">
    <property type="nucleotide sequence ID" value="NZ_FMSH01000149.1"/>
</dbReference>
<protein>
    <submittedName>
        <fullName evidence="2">NADPH:quinone reductase Zn-dependent oxidoreductase</fullName>
    </submittedName>
</protein>
<dbReference type="AlphaFoldDB" id="A0A1K0ID58"/>
<dbReference type="SUPFAM" id="SSF51735">
    <property type="entry name" value="NAD(P)-binding Rossmann-fold domains"/>
    <property type="match status" value="1"/>
</dbReference>
<organism evidence="2">
    <name type="scientific">Cupriavidus necator</name>
    <name type="common">Alcaligenes eutrophus</name>
    <name type="synonym">Ralstonia eutropha</name>
    <dbReference type="NCBI Taxonomy" id="106590"/>
    <lineage>
        <taxon>Bacteria</taxon>
        <taxon>Pseudomonadati</taxon>
        <taxon>Pseudomonadota</taxon>
        <taxon>Betaproteobacteria</taxon>
        <taxon>Burkholderiales</taxon>
        <taxon>Burkholderiaceae</taxon>
        <taxon>Cupriavidus</taxon>
    </lineage>
</organism>